<dbReference type="AlphaFoldDB" id="A0A1X7U289"/>
<reference evidence="1" key="1">
    <citation type="submission" date="2017-05" db="UniProtKB">
        <authorList>
            <consortium name="EnsemblMetazoa"/>
        </authorList>
    </citation>
    <scope>IDENTIFICATION</scope>
</reference>
<proteinExistence type="predicted"/>
<dbReference type="InParanoid" id="A0A1X7U289"/>
<name>A0A1X7U289_AMPQE</name>
<dbReference type="EnsemblMetazoa" id="Aqu2.1.21878_001">
    <property type="protein sequence ID" value="Aqu2.1.21878_001"/>
    <property type="gene ID" value="Aqu2.1.21878"/>
</dbReference>
<organism evidence="1">
    <name type="scientific">Amphimedon queenslandica</name>
    <name type="common">Sponge</name>
    <dbReference type="NCBI Taxonomy" id="400682"/>
    <lineage>
        <taxon>Eukaryota</taxon>
        <taxon>Metazoa</taxon>
        <taxon>Porifera</taxon>
        <taxon>Demospongiae</taxon>
        <taxon>Heteroscleromorpha</taxon>
        <taxon>Haplosclerida</taxon>
        <taxon>Niphatidae</taxon>
        <taxon>Amphimedon</taxon>
    </lineage>
</organism>
<protein>
    <submittedName>
        <fullName evidence="1">Uncharacterized protein</fullName>
    </submittedName>
</protein>
<evidence type="ECO:0000313" key="1">
    <source>
        <dbReference type="EnsemblMetazoa" id="Aqu2.1.21878_001"/>
    </source>
</evidence>
<sequence>MPCLAVLYTRLQSRPTAELTRLSVN</sequence>
<accession>A0A1X7U289</accession>